<comment type="caution">
    <text evidence="2">The sequence shown here is derived from an EMBL/GenBank/DDBJ whole genome shotgun (WGS) entry which is preliminary data.</text>
</comment>
<evidence type="ECO:0000313" key="3">
    <source>
        <dbReference type="Proteomes" id="UP000311382"/>
    </source>
</evidence>
<feature type="region of interest" description="Disordered" evidence="1">
    <location>
        <begin position="324"/>
        <end position="343"/>
    </location>
</feature>
<evidence type="ECO:0000313" key="2">
    <source>
        <dbReference type="EMBL" id="TNY21507.1"/>
    </source>
</evidence>
<organism evidence="2 3">
    <name type="scientific">Rhodotorula diobovata</name>
    <dbReference type="NCBI Taxonomy" id="5288"/>
    <lineage>
        <taxon>Eukaryota</taxon>
        <taxon>Fungi</taxon>
        <taxon>Dikarya</taxon>
        <taxon>Basidiomycota</taxon>
        <taxon>Pucciniomycotina</taxon>
        <taxon>Microbotryomycetes</taxon>
        <taxon>Sporidiobolales</taxon>
        <taxon>Sporidiobolaceae</taxon>
        <taxon>Rhodotorula</taxon>
    </lineage>
</organism>
<sequence>MGAPLSPRSPRSPSRRPNLSVVVEEHEYADLFDVPPAMSPYPQTPTPPGHRFGGDHTTIPLLGTIEEGDSFDEKTGSPFPGTRSARRQDVYSAARRADEQQGPSRRLRTLALVVAGTLMSYALFYVSTQTSLLGGGEGAEAMAGGQREARWSATLLVREPANASLIERPAGYNPLFPDQPLKFDHNLAIESIRPSISTSEPSSIVFHCRHDDVALCATAYRVLLVGPTMHSPPHQRSEVLDDRRVEVRLDAVRDPGRYDVYAWPEHDTCDRFNHGDTPAYHKLAVSGTPFKLEVVGDQPLDYARGCMPSDDLTDGRWVSKAFVDPEHHEVESPSPRGSNRLSS</sequence>
<protein>
    <submittedName>
        <fullName evidence="2">Uncharacterized protein</fullName>
    </submittedName>
</protein>
<keyword evidence="3" id="KW-1185">Reference proteome</keyword>
<accession>A0A5C5FX60</accession>
<dbReference type="Proteomes" id="UP000311382">
    <property type="component" value="Unassembled WGS sequence"/>
</dbReference>
<dbReference type="EMBL" id="SOZI01000042">
    <property type="protein sequence ID" value="TNY21507.1"/>
    <property type="molecule type" value="Genomic_DNA"/>
</dbReference>
<name>A0A5C5FX60_9BASI</name>
<dbReference type="AlphaFoldDB" id="A0A5C5FX60"/>
<feature type="region of interest" description="Disordered" evidence="1">
    <location>
        <begin position="33"/>
        <end position="59"/>
    </location>
</feature>
<gene>
    <name evidence="2" type="ORF">DMC30DRAFT_199351</name>
</gene>
<proteinExistence type="predicted"/>
<dbReference type="OrthoDB" id="2522197at2759"/>
<feature type="compositionally biased region" description="Pro residues" evidence="1">
    <location>
        <begin position="37"/>
        <end position="48"/>
    </location>
</feature>
<feature type="region of interest" description="Disordered" evidence="1">
    <location>
        <begin position="68"/>
        <end position="87"/>
    </location>
</feature>
<reference evidence="2 3" key="1">
    <citation type="submission" date="2019-03" db="EMBL/GenBank/DDBJ databases">
        <title>Rhodosporidium diobovatum UCD-FST 08-225 genome sequencing, assembly, and annotation.</title>
        <authorList>
            <person name="Fakankun I.U."/>
            <person name="Fristensky B."/>
            <person name="Levin D.B."/>
        </authorList>
    </citation>
    <scope>NUCLEOTIDE SEQUENCE [LARGE SCALE GENOMIC DNA]</scope>
    <source>
        <strain evidence="2 3">UCD-FST 08-225</strain>
    </source>
</reference>
<evidence type="ECO:0000256" key="1">
    <source>
        <dbReference type="SAM" id="MobiDB-lite"/>
    </source>
</evidence>